<dbReference type="AlphaFoldDB" id="A0A6C0PAF8"/>
<dbReference type="CDD" id="cd02208">
    <property type="entry name" value="cupin_RmlC-like"/>
    <property type="match status" value="1"/>
</dbReference>
<dbReference type="GO" id="GO:0003700">
    <property type="term" value="F:DNA-binding transcription factor activity"/>
    <property type="evidence" value="ECO:0007669"/>
    <property type="project" value="InterPro"/>
</dbReference>
<dbReference type="SUPFAM" id="SSF46689">
    <property type="entry name" value="Homeodomain-like"/>
    <property type="match status" value="2"/>
</dbReference>
<dbReference type="EMBL" id="CP048286">
    <property type="protein sequence ID" value="QHW33522.1"/>
    <property type="molecule type" value="Genomic_DNA"/>
</dbReference>
<dbReference type="Pfam" id="PF07883">
    <property type="entry name" value="Cupin_2"/>
    <property type="match status" value="1"/>
</dbReference>
<dbReference type="RefSeq" id="WP_162643518.1">
    <property type="nucleotide sequence ID" value="NZ_CP048286.1"/>
</dbReference>
<proteinExistence type="predicted"/>
<protein>
    <submittedName>
        <fullName evidence="5">AraC family transcriptional regulator</fullName>
    </submittedName>
</protein>
<dbReference type="Pfam" id="PF12833">
    <property type="entry name" value="HTH_18"/>
    <property type="match status" value="1"/>
</dbReference>
<sequence>MADEVSYAIPLQQLQRLIMQPIRIGGLTTMLLDALSAEHEMDWAHPPHRHPWYEFNYVSEGRLYTTSAGVDFKIEAGQAYLIPPGVVHSHRHLPGESDDGFCLRWQIVQEESYSGVRMAEEAEFMQCFSLVRPYALKPEIVAGLLCLRPDMSLLALQTAFANWLTGLFEDWRAASALPQVKSQDPGDLVVRQTMLFLHAYYANELRVQDIATALHVSYRNLARLFRKQTGLTVVEQLNDIRVRQAKKLLLETDMPMKQIALAVGLKNEYYFSTLFKQIAMTTPSDFRGLRGEARDRSVSK</sequence>
<dbReference type="InterPro" id="IPR013096">
    <property type="entry name" value="Cupin_2"/>
</dbReference>
<name>A0A6C0PAF8_9BACL</name>
<keyword evidence="6" id="KW-1185">Reference proteome</keyword>
<evidence type="ECO:0000256" key="2">
    <source>
        <dbReference type="ARBA" id="ARBA00023125"/>
    </source>
</evidence>
<reference evidence="5 6" key="1">
    <citation type="submission" date="2020-02" db="EMBL/GenBank/DDBJ databases">
        <title>Paenibacillus sp. nov., isolated from rhizosphere soil of tomato.</title>
        <authorList>
            <person name="Weon H.-Y."/>
            <person name="Lee S.A."/>
        </authorList>
    </citation>
    <scope>NUCLEOTIDE SEQUENCE [LARGE SCALE GENOMIC DNA]</scope>
    <source>
        <strain evidence="5 6">14171R-81</strain>
    </source>
</reference>
<gene>
    <name evidence="5" type="ORF">GZH47_23825</name>
</gene>
<organism evidence="5 6">
    <name type="scientific">Paenibacillus rhizovicinus</name>
    <dbReference type="NCBI Taxonomy" id="2704463"/>
    <lineage>
        <taxon>Bacteria</taxon>
        <taxon>Bacillati</taxon>
        <taxon>Bacillota</taxon>
        <taxon>Bacilli</taxon>
        <taxon>Bacillales</taxon>
        <taxon>Paenibacillaceae</taxon>
        <taxon>Paenibacillus</taxon>
    </lineage>
</organism>
<dbReference type="Proteomes" id="UP000479114">
    <property type="component" value="Chromosome"/>
</dbReference>
<evidence type="ECO:0000313" key="6">
    <source>
        <dbReference type="Proteomes" id="UP000479114"/>
    </source>
</evidence>
<dbReference type="SUPFAM" id="SSF51215">
    <property type="entry name" value="Regulatory protein AraC"/>
    <property type="match status" value="1"/>
</dbReference>
<dbReference type="InterPro" id="IPR009057">
    <property type="entry name" value="Homeodomain-like_sf"/>
</dbReference>
<dbReference type="Gene3D" id="1.10.10.60">
    <property type="entry name" value="Homeodomain-like"/>
    <property type="match status" value="2"/>
</dbReference>
<feature type="domain" description="HTH araC/xylS-type" evidence="4">
    <location>
        <begin position="191"/>
        <end position="289"/>
    </location>
</feature>
<evidence type="ECO:0000313" key="5">
    <source>
        <dbReference type="EMBL" id="QHW33522.1"/>
    </source>
</evidence>
<keyword evidence="3" id="KW-0804">Transcription</keyword>
<dbReference type="InterPro" id="IPR037923">
    <property type="entry name" value="HTH-like"/>
</dbReference>
<dbReference type="GO" id="GO:0043565">
    <property type="term" value="F:sequence-specific DNA binding"/>
    <property type="evidence" value="ECO:0007669"/>
    <property type="project" value="InterPro"/>
</dbReference>
<evidence type="ECO:0000256" key="1">
    <source>
        <dbReference type="ARBA" id="ARBA00023015"/>
    </source>
</evidence>
<dbReference type="SMART" id="SM00342">
    <property type="entry name" value="HTH_ARAC"/>
    <property type="match status" value="1"/>
</dbReference>
<dbReference type="Gene3D" id="2.60.120.10">
    <property type="entry name" value="Jelly Rolls"/>
    <property type="match status" value="1"/>
</dbReference>
<keyword evidence="2" id="KW-0238">DNA-binding</keyword>
<evidence type="ECO:0000259" key="4">
    <source>
        <dbReference type="PROSITE" id="PS01124"/>
    </source>
</evidence>
<evidence type="ECO:0000256" key="3">
    <source>
        <dbReference type="ARBA" id="ARBA00023163"/>
    </source>
</evidence>
<dbReference type="KEGG" id="prz:GZH47_23825"/>
<dbReference type="InterPro" id="IPR014710">
    <property type="entry name" value="RmlC-like_jellyroll"/>
</dbReference>
<dbReference type="PROSITE" id="PS01124">
    <property type="entry name" value="HTH_ARAC_FAMILY_2"/>
    <property type="match status" value="1"/>
</dbReference>
<accession>A0A6C0PAF8</accession>
<dbReference type="PANTHER" id="PTHR43280">
    <property type="entry name" value="ARAC-FAMILY TRANSCRIPTIONAL REGULATOR"/>
    <property type="match status" value="1"/>
</dbReference>
<dbReference type="InterPro" id="IPR018060">
    <property type="entry name" value="HTH_AraC"/>
</dbReference>
<dbReference type="PANTHER" id="PTHR43280:SF2">
    <property type="entry name" value="HTH-TYPE TRANSCRIPTIONAL REGULATOR EXSA"/>
    <property type="match status" value="1"/>
</dbReference>
<keyword evidence="1" id="KW-0805">Transcription regulation</keyword>